<accession>A0A8S3YRN4</accession>
<dbReference type="OrthoDB" id="6271941at2759"/>
<protein>
    <recommendedName>
        <fullName evidence="2">C-type lectin domain-containing protein</fullName>
    </recommendedName>
</protein>
<dbReference type="InterPro" id="IPR050111">
    <property type="entry name" value="C-type_lectin/snaclec_domain"/>
</dbReference>
<dbReference type="InterPro" id="IPR016186">
    <property type="entry name" value="C-type_lectin-like/link_sf"/>
</dbReference>
<evidence type="ECO:0000313" key="3">
    <source>
        <dbReference type="EMBL" id="CAG5118001.1"/>
    </source>
</evidence>
<reference evidence="3" key="1">
    <citation type="submission" date="2021-04" db="EMBL/GenBank/DDBJ databases">
        <authorList>
            <consortium name="Molecular Ecology Group"/>
        </authorList>
    </citation>
    <scope>NUCLEOTIDE SEQUENCE</scope>
</reference>
<dbReference type="PANTHER" id="PTHR22803">
    <property type="entry name" value="MANNOSE, PHOSPHOLIPASE, LECTIN RECEPTOR RELATED"/>
    <property type="match status" value="1"/>
</dbReference>
<dbReference type="SUPFAM" id="SSF56436">
    <property type="entry name" value="C-type lectin-like"/>
    <property type="match status" value="1"/>
</dbReference>
<dbReference type="PROSITE" id="PS00615">
    <property type="entry name" value="C_TYPE_LECTIN_1"/>
    <property type="match status" value="1"/>
</dbReference>
<dbReference type="AlphaFoldDB" id="A0A8S3YRN4"/>
<dbReference type="CDD" id="cd00037">
    <property type="entry name" value="CLECT"/>
    <property type="match status" value="1"/>
</dbReference>
<keyword evidence="1" id="KW-1015">Disulfide bond</keyword>
<evidence type="ECO:0000259" key="2">
    <source>
        <dbReference type="PROSITE" id="PS50041"/>
    </source>
</evidence>
<gene>
    <name evidence="3" type="ORF">CUNI_LOCUS3559</name>
</gene>
<organism evidence="3 4">
    <name type="scientific">Candidula unifasciata</name>
    <dbReference type="NCBI Taxonomy" id="100452"/>
    <lineage>
        <taxon>Eukaryota</taxon>
        <taxon>Metazoa</taxon>
        <taxon>Spiralia</taxon>
        <taxon>Lophotrochozoa</taxon>
        <taxon>Mollusca</taxon>
        <taxon>Gastropoda</taxon>
        <taxon>Heterobranchia</taxon>
        <taxon>Euthyneura</taxon>
        <taxon>Panpulmonata</taxon>
        <taxon>Eupulmonata</taxon>
        <taxon>Stylommatophora</taxon>
        <taxon>Helicina</taxon>
        <taxon>Helicoidea</taxon>
        <taxon>Geomitridae</taxon>
        <taxon>Candidula</taxon>
    </lineage>
</organism>
<dbReference type="InterPro" id="IPR016187">
    <property type="entry name" value="CTDL_fold"/>
</dbReference>
<dbReference type="PROSITE" id="PS50041">
    <property type="entry name" value="C_TYPE_LECTIN_2"/>
    <property type="match status" value="1"/>
</dbReference>
<evidence type="ECO:0000313" key="4">
    <source>
        <dbReference type="Proteomes" id="UP000678393"/>
    </source>
</evidence>
<feature type="domain" description="C-type lectin" evidence="2">
    <location>
        <begin position="1"/>
        <end position="97"/>
    </location>
</feature>
<evidence type="ECO:0000256" key="1">
    <source>
        <dbReference type="ARBA" id="ARBA00023157"/>
    </source>
</evidence>
<dbReference type="InterPro" id="IPR018378">
    <property type="entry name" value="C-type_lectin_CS"/>
</dbReference>
<dbReference type="EMBL" id="CAJHNH020000487">
    <property type="protein sequence ID" value="CAG5118001.1"/>
    <property type="molecule type" value="Genomic_DNA"/>
</dbReference>
<dbReference type="Pfam" id="PF00059">
    <property type="entry name" value="Lectin_C"/>
    <property type="match status" value="1"/>
</dbReference>
<keyword evidence="4" id="KW-1185">Reference proteome</keyword>
<name>A0A8S3YRN4_9EUPU</name>
<dbReference type="Proteomes" id="UP000678393">
    <property type="component" value="Unassembled WGS sequence"/>
</dbReference>
<dbReference type="Gene3D" id="3.10.100.10">
    <property type="entry name" value="Mannose-Binding Protein A, subunit A"/>
    <property type="match status" value="1"/>
</dbReference>
<dbReference type="InterPro" id="IPR001304">
    <property type="entry name" value="C-type_lectin-like"/>
</dbReference>
<proteinExistence type="predicted"/>
<comment type="caution">
    <text evidence="3">The sequence shown here is derived from an EMBL/GenBank/DDBJ whole genome shotgun (WGS) entry which is preliminary data.</text>
</comment>
<sequence length="100" mass="11454">MCASMESRLFTVKDIDRFHLLQTVFRGGLWVGLDDMVTKGVYVWSDGQLFDGNTTDMFLPGEPNDYGRAEDCISMQPPKPYKLNDDACYKKFHSVCEKTM</sequence>